<comment type="similarity">
    <text evidence="2 10">Belongs to the purine nucleoside phosphorylase YfiH/LACC1 family.</text>
</comment>
<evidence type="ECO:0000256" key="4">
    <source>
        <dbReference type="ARBA" id="ARBA00022723"/>
    </source>
</evidence>
<dbReference type="InterPro" id="IPR003730">
    <property type="entry name" value="Cu_polyphenol_OxRdtase"/>
</dbReference>
<dbReference type="RefSeq" id="WP_121853414.1">
    <property type="nucleotide sequence ID" value="NZ_CP037952.1"/>
</dbReference>
<evidence type="ECO:0000256" key="8">
    <source>
        <dbReference type="ARBA" id="ARBA00048968"/>
    </source>
</evidence>
<evidence type="ECO:0000313" key="12">
    <source>
        <dbReference type="Proteomes" id="UP000273022"/>
    </source>
</evidence>
<name>A0A3A6TX35_9GAMM</name>
<dbReference type="AlphaFoldDB" id="A0A3A6TX35"/>
<dbReference type="Pfam" id="PF02578">
    <property type="entry name" value="Cu-oxidase_4"/>
    <property type="match status" value="1"/>
</dbReference>
<comment type="caution">
    <text evidence="11">The sequence shown here is derived from an EMBL/GenBank/DDBJ whole genome shotgun (WGS) entry which is preliminary data.</text>
</comment>
<comment type="catalytic activity">
    <reaction evidence="7">
        <text>adenosine + H2O + H(+) = inosine + NH4(+)</text>
        <dbReference type="Rhea" id="RHEA:24408"/>
        <dbReference type="ChEBI" id="CHEBI:15377"/>
        <dbReference type="ChEBI" id="CHEBI:15378"/>
        <dbReference type="ChEBI" id="CHEBI:16335"/>
        <dbReference type="ChEBI" id="CHEBI:17596"/>
        <dbReference type="ChEBI" id="CHEBI:28938"/>
        <dbReference type="EC" id="3.5.4.4"/>
    </reaction>
    <physiologicalReaction direction="left-to-right" evidence="7">
        <dbReference type="Rhea" id="RHEA:24409"/>
    </physiologicalReaction>
</comment>
<organism evidence="11 12">
    <name type="scientific">Parashewanella spongiae</name>
    <dbReference type="NCBI Taxonomy" id="342950"/>
    <lineage>
        <taxon>Bacteria</taxon>
        <taxon>Pseudomonadati</taxon>
        <taxon>Pseudomonadota</taxon>
        <taxon>Gammaproteobacteria</taxon>
        <taxon>Alteromonadales</taxon>
        <taxon>Shewanellaceae</taxon>
        <taxon>Parashewanella</taxon>
    </lineage>
</organism>
<dbReference type="PANTHER" id="PTHR30616">
    <property type="entry name" value="UNCHARACTERIZED PROTEIN YFIH"/>
    <property type="match status" value="1"/>
</dbReference>
<dbReference type="CDD" id="cd16833">
    <property type="entry name" value="YfiH"/>
    <property type="match status" value="1"/>
</dbReference>
<dbReference type="Proteomes" id="UP000273022">
    <property type="component" value="Unassembled WGS sequence"/>
</dbReference>
<evidence type="ECO:0000256" key="10">
    <source>
        <dbReference type="RuleBase" id="RU361274"/>
    </source>
</evidence>
<dbReference type="SUPFAM" id="SSF64438">
    <property type="entry name" value="CNF1/YfiH-like putative cysteine hydrolases"/>
    <property type="match status" value="1"/>
</dbReference>
<evidence type="ECO:0000256" key="7">
    <source>
        <dbReference type="ARBA" id="ARBA00047989"/>
    </source>
</evidence>
<keyword evidence="4" id="KW-0479">Metal-binding</keyword>
<dbReference type="OrthoDB" id="4279at2"/>
<comment type="catalytic activity">
    <reaction evidence="9">
        <text>S-methyl-5'-thioadenosine + phosphate = 5-(methylsulfanyl)-alpha-D-ribose 1-phosphate + adenine</text>
        <dbReference type="Rhea" id="RHEA:11852"/>
        <dbReference type="ChEBI" id="CHEBI:16708"/>
        <dbReference type="ChEBI" id="CHEBI:17509"/>
        <dbReference type="ChEBI" id="CHEBI:43474"/>
        <dbReference type="ChEBI" id="CHEBI:58533"/>
        <dbReference type="EC" id="2.4.2.28"/>
    </reaction>
    <physiologicalReaction direction="left-to-right" evidence="9">
        <dbReference type="Rhea" id="RHEA:11853"/>
    </physiologicalReaction>
</comment>
<evidence type="ECO:0000256" key="3">
    <source>
        <dbReference type="ARBA" id="ARBA00022679"/>
    </source>
</evidence>
<accession>A0A3A6TX35</accession>
<dbReference type="EMBL" id="QYYH01000049">
    <property type="protein sequence ID" value="RJY16380.1"/>
    <property type="molecule type" value="Genomic_DNA"/>
</dbReference>
<evidence type="ECO:0000256" key="9">
    <source>
        <dbReference type="ARBA" id="ARBA00049893"/>
    </source>
</evidence>
<sequence length="238" mass="26055">MLKIDWPVPENVGIAMTNRHGGFSLSPFNSLNLGEHVGDNKKKVVVNRQVLVTKLNLPAEPHWLNQVHGTEVIDLSLSDTIVADGSYTNELGKVCAVMTADCLPVLLCDKAGTQVSALHAGWRGLCNGVIENGVSKFDCSSQELIAYLGPAIGPKAFEVGTEVMEAFCEVDEKAMSCFTAADDKYLANICGLAIQRIKKLGVTKIFSCNHCTYNNVDYFSYRRDKITGRQASLIWLKK</sequence>
<dbReference type="GO" id="GO:0016787">
    <property type="term" value="F:hydrolase activity"/>
    <property type="evidence" value="ECO:0007669"/>
    <property type="project" value="UniProtKB-KW"/>
</dbReference>
<dbReference type="GO" id="GO:0017061">
    <property type="term" value="F:S-methyl-5-thioadenosine phosphorylase activity"/>
    <property type="evidence" value="ECO:0007669"/>
    <property type="project" value="UniProtKB-EC"/>
</dbReference>
<keyword evidence="12" id="KW-1185">Reference proteome</keyword>
<keyword evidence="5" id="KW-0378">Hydrolase</keyword>
<gene>
    <name evidence="11" type="primary">pgeF</name>
    <name evidence="11" type="ORF">D5R81_09545</name>
</gene>
<comment type="catalytic activity">
    <reaction evidence="8">
        <text>adenosine + phosphate = alpha-D-ribose 1-phosphate + adenine</text>
        <dbReference type="Rhea" id="RHEA:27642"/>
        <dbReference type="ChEBI" id="CHEBI:16335"/>
        <dbReference type="ChEBI" id="CHEBI:16708"/>
        <dbReference type="ChEBI" id="CHEBI:43474"/>
        <dbReference type="ChEBI" id="CHEBI:57720"/>
        <dbReference type="EC" id="2.4.2.1"/>
    </reaction>
    <physiologicalReaction direction="left-to-right" evidence="8">
        <dbReference type="Rhea" id="RHEA:27643"/>
    </physiologicalReaction>
</comment>
<dbReference type="GO" id="GO:0005507">
    <property type="term" value="F:copper ion binding"/>
    <property type="evidence" value="ECO:0007669"/>
    <property type="project" value="TreeGrafter"/>
</dbReference>
<dbReference type="Gene3D" id="3.60.140.10">
    <property type="entry name" value="CNF1/YfiH-like putative cysteine hydrolases"/>
    <property type="match status" value="1"/>
</dbReference>
<dbReference type="InterPro" id="IPR038371">
    <property type="entry name" value="Cu_polyphenol_OxRdtase_sf"/>
</dbReference>
<dbReference type="NCBIfam" id="TIGR00726">
    <property type="entry name" value="peptidoglycan editing factor PgeF"/>
    <property type="match status" value="1"/>
</dbReference>
<evidence type="ECO:0000256" key="6">
    <source>
        <dbReference type="ARBA" id="ARBA00022833"/>
    </source>
</evidence>
<keyword evidence="3" id="KW-0808">Transferase</keyword>
<proteinExistence type="inferred from homology"/>
<dbReference type="InterPro" id="IPR011324">
    <property type="entry name" value="Cytotoxic_necrot_fac-like_cat"/>
</dbReference>
<evidence type="ECO:0000256" key="2">
    <source>
        <dbReference type="ARBA" id="ARBA00007353"/>
    </source>
</evidence>
<reference evidence="11 12" key="1">
    <citation type="submission" date="2018-09" db="EMBL/GenBank/DDBJ databases">
        <title>Phylogeny of the Shewanellaceae, and recommendation for two new genera, Pseudoshewanella and Parashewanella.</title>
        <authorList>
            <person name="Wang G."/>
        </authorList>
    </citation>
    <scope>NUCLEOTIDE SEQUENCE [LARGE SCALE GENOMIC DNA]</scope>
    <source>
        <strain evidence="11 12">KCTC 22492</strain>
    </source>
</reference>
<evidence type="ECO:0000256" key="5">
    <source>
        <dbReference type="ARBA" id="ARBA00022801"/>
    </source>
</evidence>
<dbReference type="PANTHER" id="PTHR30616:SF2">
    <property type="entry name" value="PURINE NUCLEOSIDE PHOSPHORYLASE LACC1"/>
    <property type="match status" value="1"/>
</dbReference>
<protein>
    <recommendedName>
        <fullName evidence="10">Purine nucleoside phosphorylase</fullName>
    </recommendedName>
</protein>
<evidence type="ECO:0000256" key="1">
    <source>
        <dbReference type="ARBA" id="ARBA00000553"/>
    </source>
</evidence>
<keyword evidence="6" id="KW-0862">Zinc</keyword>
<comment type="catalytic activity">
    <reaction evidence="1">
        <text>inosine + phosphate = alpha-D-ribose 1-phosphate + hypoxanthine</text>
        <dbReference type="Rhea" id="RHEA:27646"/>
        <dbReference type="ChEBI" id="CHEBI:17368"/>
        <dbReference type="ChEBI" id="CHEBI:17596"/>
        <dbReference type="ChEBI" id="CHEBI:43474"/>
        <dbReference type="ChEBI" id="CHEBI:57720"/>
        <dbReference type="EC" id="2.4.2.1"/>
    </reaction>
    <physiologicalReaction direction="left-to-right" evidence="1">
        <dbReference type="Rhea" id="RHEA:27647"/>
    </physiologicalReaction>
</comment>
<evidence type="ECO:0000313" key="11">
    <source>
        <dbReference type="EMBL" id="RJY16380.1"/>
    </source>
</evidence>